<gene>
    <name evidence="11" type="ORF">HG536_0A01780</name>
</gene>
<dbReference type="GO" id="GO:0006906">
    <property type="term" value="P:vesicle fusion"/>
    <property type="evidence" value="ECO:0007669"/>
    <property type="project" value="TreeGrafter"/>
</dbReference>
<name>A0A7G3ZA25_9SACH</name>
<comment type="similarity">
    <text evidence="2 9">Belongs to the GOSR1 family.</text>
</comment>
<keyword evidence="7 9" id="KW-0333">Golgi apparatus</keyword>
<dbReference type="GO" id="GO:0005484">
    <property type="term" value="F:SNAP receptor activity"/>
    <property type="evidence" value="ECO:0007669"/>
    <property type="project" value="TreeGrafter"/>
</dbReference>
<evidence type="ECO:0000256" key="1">
    <source>
        <dbReference type="ARBA" id="ARBA00004409"/>
    </source>
</evidence>
<dbReference type="GO" id="GO:0006888">
    <property type="term" value="P:endoplasmic reticulum to Golgi vesicle-mediated transport"/>
    <property type="evidence" value="ECO:0007669"/>
    <property type="project" value="InterPro"/>
</dbReference>
<sequence>MSNTQSFVTVRSQIISLESQTDSLLSRYSSFAQTTSSEPTGKEKNLDKLLEEKLTKRQDVLETLTHICDENPNISASKLSQVQRHKEVLQEHWKNFRSIRSSIQQERNRLNLLFNVKNDIAQQQEALEAAANPGSNEDEYFQNETRRVDQSHNILDRLITQAWETRDQFSGQSGVLRSANDRVLQTLQRVPGINQVITKIGVRRRKNAIILATVIVICVLILFFTW</sequence>
<dbReference type="GO" id="GO:0000139">
    <property type="term" value="C:Golgi membrane"/>
    <property type="evidence" value="ECO:0007669"/>
    <property type="project" value="UniProtKB-SubCell"/>
</dbReference>
<keyword evidence="5 9" id="KW-0653">Protein transport</keyword>
<evidence type="ECO:0000256" key="6">
    <source>
        <dbReference type="ARBA" id="ARBA00022989"/>
    </source>
</evidence>
<comment type="subcellular location">
    <subcellularLocation>
        <location evidence="1">Golgi apparatus membrane</location>
        <topology evidence="1">Single-pass type IV membrane protein</topology>
    </subcellularLocation>
</comment>
<evidence type="ECO:0000256" key="4">
    <source>
        <dbReference type="ARBA" id="ARBA00022692"/>
    </source>
</evidence>
<dbReference type="GO" id="GO:0005801">
    <property type="term" value="C:cis-Golgi network"/>
    <property type="evidence" value="ECO:0007669"/>
    <property type="project" value="InterPro"/>
</dbReference>
<evidence type="ECO:0000256" key="10">
    <source>
        <dbReference type="SAM" id="Phobius"/>
    </source>
</evidence>
<dbReference type="Proteomes" id="UP000515788">
    <property type="component" value="Chromosome 1"/>
</dbReference>
<dbReference type="PIRSF" id="PIRSF027109">
    <property type="entry name" value="Golgi_SNARE"/>
    <property type="match status" value="1"/>
</dbReference>
<evidence type="ECO:0000256" key="8">
    <source>
        <dbReference type="ARBA" id="ARBA00023136"/>
    </source>
</evidence>
<dbReference type="GO" id="GO:0005797">
    <property type="term" value="C:Golgi medial cisterna"/>
    <property type="evidence" value="ECO:0007669"/>
    <property type="project" value="TreeGrafter"/>
</dbReference>
<keyword evidence="3 9" id="KW-0813">Transport</keyword>
<dbReference type="GO" id="GO:0015031">
    <property type="term" value="P:protein transport"/>
    <property type="evidence" value="ECO:0007669"/>
    <property type="project" value="UniProtKB-KW"/>
</dbReference>
<evidence type="ECO:0000256" key="2">
    <source>
        <dbReference type="ARBA" id="ARBA00008473"/>
    </source>
</evidence>
<dbReference type="RefSeq" id="XP_037137036.1">
    <property type="nucleotide sequence ID" value="XM_037281141.1"/>
</dbReference>
<dbReference type="PANTHER" id="PTHR21094">
    <property type="entry name" value="GOS-28 SNARE- RELATED"/>
    <property type="match status" value="1"/>
</dbReference>
<dbReference type="InterPro" id="IPR023601">
    <property type="entry name" value="Golgi_SNAP_su1"/>
</dbReference>
<evidence type="ECO:0000256" key="3">
    <source>
        <dbReference type="ARBA" id="ARBA00022448"/>
    </source>
</evidence>
<evidence type="ECO:0000256" key="7">
    <source>
        <dbReference type="ARBA" id="ARBA00023034"/>
    </source>
</evidence>
<reference evidence="11 12" key="1">
    <citation type="submission" date="2020-06" db="EMBL/GenBank/DDBJ databases">
        <title>The yeast mating-type switching endonuclease HO is a domesticated member of an unorthodox homing genetic element family.</title>
        <authorList>
            <person name="Coughlan A.Y."/>
            <person name="Lombardi L."/>
            <person name="Braun-Galleani S."/>
            <person name="Martos A.R."/>
            <person name="Galeote V."/>
            <person name="Bigey F."/>
            <person name="Dequin S."/>
            <person name="Byrne K.P."/>
            <person name="Wolfe K.H."/>
        </authorList>
    </citation>
    <scope>NUCLEOTIDE SEQUENCE [LARGE SCALE GENOMIC DNA]</scope>
    <source>
        <strain evidence="11 12">CBS764</strain>
    </source>
</reference>
<dbReference type="GO" id="GO:0048219">
    <property type="term" value="P:inter-Golgi cisterna vesicle-mediated transport"/>
    <property type="evidence" value="ECO:0007669"/>
    <property type="project" value="TreeGrafter"/>
</dbReference>
<evidence type="ECO:0000256" key="9">
    <source>
        <dbReference type="PIRNR" id="PIRNR027109"/>
    </source>
</evidence>
<dbReference type="AlphaFoldDB" id="A0A7G3ZA25"/>
<dbReference type="EMBL" id="CP059246">
    <property type="protein sequence ID" value="QLL30361.1"/>
    <property type="molecule type" value="Genomic_DNA"/>
</dbReference>
<dbReference type="PANTHER" id="PTHR21094:SF2">
    <property type="entry name" value="GOLGI SNAP RECEPTOR COMPLEX MEMBER 1"/>
    <property type="match status" value="1"/>
</dbReference>
<keyword evidence="9" id="KW-0931">ER-Golgi transport</keyword>
<dbReference type="GeneID" id="59323458"/>
<keyword evidence="6 10" id="KW-1133">Transmembrane helix</keyword>
<evidence type="ECO:0000313" key="12">
    <source>
        <dbReference type="Proteomes" id="UP000515788"/>
    </source>
</evidence>
<dbReference type="GO" id="GO:0031201">
    <property type="term" value="C:SNARE complex"/>
    <property type="evidence" value="ECO:0007669"/>
    <property type="project" value="TreeGrafter"/>
</dbReference>
<comment type="subunit">
    <text evidence="9">Component of several multiprotein Golgi SNARE complexes.</text>
</comment>
<dbReference type="KEGG" id="tgb:HG536_0A01780"/>
<comment type="function">
    <text evidence="9">Involved in transport from the ER to the Golgi apparatus as well as in intra-Golgi transport. It belongs to a super-family of proteins called t-SNAREs or soluble NSF (N-ethylmaleimide-sensitive factor) attachment protein receptor.</text>
</comment>
<feature type="transmembrane region" description="Helical" evidence="10">
    <location>
        <begin position="208"/>
        <end position="225"/>
    </location>
</feature>
<organism evidence="11 12">
    <name type="scientific">Torulaspora globosa</name>
    <dbReference type="NCBI Taxonomy" id="48254"/>
    <lineage>
        <taxon>Eukaryota</taxon>
        <taxon>Fungi</taxon>
        <taxon>Dikarya</taxon>
        <taxon>Ascomycota</taxon>
        <taxon>Saccharomycotina</taxon>
        <taxon>Saccharomycetes</taxon>
        <taxon>Saccharomycetales</taxon>
        <taxon>Saccharomycetaceae</taxon>
        <taxon>Torulaspora</taxon>
    </lineage>
</organism>
<keyword evidence="12" id="KW-1185">Reference proteome</keyword>
<proteinExistence type="inferred from homology"/>
<dbReference type="Pfam" id="PF12352">
    <property type="entry name" value="V-SNARE_C"/>
    <property type="match status" value="1"/>
</dbReference>
<protein>
    <recommendedName>
        <fullName evidence="9">Golgi SNAP receptor complex member 1</fullName>
    </recommendedName>
</protein>
<evidence type="ECO:0000256" key="5">
    <source>
        <dbReference type="ARBA" id="ARBA00022927"/>
    </source>
</evidence>
<dbReference type="OrthoDB" id="422156at2759"/>
<keyword evidence="8 9" id="KW-0472">Membrane</keyword>
<evidence type="ECO:0000313" key="11">
    <source>
        <dbReference type="EMBL" id="QLL30361.1"/>
    </source>
</evidence>
<keyword evidence="4 10" id="KW-0812">Transmembrane</keyword>
<accession>A0A7G3ZA25</accession>